<sequence>MGNRKEINFFISNRLTSNYLCRIIIFVVWQYFFYLLFLLAVAGWWESYLAVFFLIELRTDRHQEDILIDPIILFIIITIITMIIEVSILMAKNLKIFKNKAYSIFIGGT</sequence>
<keyword evidence="1" id="KW-1133">Transmembrane helix</keyword>
<dbReference type="AlphaFoldDB" id="A0A2S1LQM6"/>
<proteinExistence type="predicted"/>
<feature type="transmembrane region" description="Helical" evidence="1">
    <location>
        <begin position="71"/>
        <end position="91"/>
    </location>
</feature>
<reference evidence="2 3" key="1">
    <citation type="submission" date="2017-04" db="EMBL/GenBank/DDBJ databases">
        <title>Complete genome sequence of Flavobacterium kingsejong AJ004.</title>
        <authorList>
            <person name="Lee P.C."/>
        </authorList>
    </citation>
    <scope>NUCLEOTIDE SEQUENCE [LARGE SCALE GENOMIC DNA]</scope>
    <source>
        <strain evidence="2 3">AJ004</strain>
    </source>
</reference>
<dbReference type="KEGG" id="fki:FK004_12530"/>
<name>A0A2S1LQM6_9FLAO</name>
<accession>A0A2S1LQM6</accession>
<evidence type="ECO:0000313" key="2">
    <source>
        <dbReference type="EMBL" id="AWG25988.1"/>
    </source>
</evidence>
<keyword evidence="1" id="KW-0472">Membrane</keyword>
<organism evidence="2 3">
    <name type="scientific">Flavobacterium kingsejongi</name>
    <dbReference type="NCBI Taxonomy" id="1678728"/>
    <lineage>
        <taxon>Bacteria</taxon>
        <taxon>Pseudomonadati</taxon>
        <taxon>Bacteroidota</taxon>
        <taxon>Flavobacteriia</taxon>
        <taxon>Flavobacteriales</taxon>
        <taxon>Flavobacteriaceae</taxon>
        <taxon>Flavobacterium</taxon>
    </lineage>
</organism>
<dbReference type="Proteomes" id="UP000244677">
    <property type="component" value="Chromosome"/>
</dbReference>
<evidence type="ECO:0000313" key="3">
    <source>
        <dbReference type="Proteomes" id="UP000244677"/>
    </source>
</evidence>
<gene>
    <name evidence="2" type="ORF">FK004_12530</name>
</gene>
<keyword evidence="1" id="KW-0812">Transmembrane</keyword>
<dbReference type="EMBL" id="CP020919">
    <property type="protein sequence ID" value="AWG25988.1"/>
    <property type="molecule type" value="Genomic_DNA"/>
</dbReference>
<protein>
    <submittedName>
        <fullName evidence="2">Uncharacterized protein</fullName>
    </submittedName>
</protein>
<evidence type="ECO:0000256" key="1">
    <source>
        <dbReference type="SAM" id="Phobius"/>
    </source>
</evidence>
<keyword evidence="3" id="KW-1185">Reference proteome</keyword>
<feature type="transmembrane region" description="Helical" evidence="1">
    <location>
        <begin position="20"/>
        <end position="45"/>
    </location>
</feature>